<proteinExistence type="inferred from homology"/>
<accession>A0A5B7SVS4</accession>
<dbReference type="RefSeq" id="WP_138853457.1">
    <property type="nucleotide sequence ID" value="NZ_CP040710.1"/>
</dbReference>
<evidence type="ECO:0000256" key="1">
    <source>
        <dbReference type="ARBA" id="ARBA00009353"/>
    </source>
</evidence>
<sequence>MKKMIIAGGTGFLGNACIDYFKSSYDMIYVLTRGRLRQLDNVHYVNWDAKTLGDWCTHINDCDVLINMTGRSVDCRYTAKNKNSILNSRTNSTSVLGEALAKAKHPPRLWLNSSTATIYRHSLVAEMGEENGEIGNGFSVDVAKAWESAFFSVPIPNTRKVALRTSIVLGKGGGALRQIKNLAKIGFGGKQGSGNQKFSWIHLTDFLRAIRHLIENETLEGPVNLVAPKPVTNTALMKAVRKSVGMPFGIPLSKVLLEIGARIIGTETELVLKSRNVVPKKLVHSGFEFNYRSLDAALEEAI</sequence>
<dbReference type="Gene3D" id="3.40.50.720">
    <property type="entry name" value="NAD(P)-binding Rossmann-like Domain"/>
    <property type="match status" value="1"/>
</dbReference>
<keyword evidence="5" id="KW-1185">Reference proteome</keyword>
<comment type="similarity">
    <text evidence="1">Belongs to the NAD(P)-dependent epimerase/dehydratase family. SDR39U1 subfamily.</text>
</comment>
<dbReference type="Proteomes" id="UP000310017">
    <property type="component" value="Chromosome"/>
</dbReference>
<dbReference type="AlphaFoldDB" id="A0A5B7SVS4"/>
<name>A0A5B7SVS4_9FLAO</name>
<dbReference type="InterPro" id="IPR001509">
    <property type="entry name" value="Epimerase_deHydtase"/>
</dbReference>
<dbReference type="OrthoDB" id="9801773at2"/>
<dbReference type="PANTHER" id="PTHR11092">
    <property type="entry name" value="SUGAR NUCLEOTIDE EPIMERASE RELATED"/>
    <property type="match status" value="1"/>
</dbReference>
<dbReference type="InterPro" id="IPR013549">
    <property type="entry name" value="DUF1731"/>
</dbReference>
<dbReference type="Pfam" id="PF01370">
    <property type="entry name" value="Epimerase"/>
    <property type="match status" value="1"/>
</dbReference>
<dbReference type="EMBL" id="CP040710">
    <property type="protein sequence ID" value="QCX01118.1"/>
    <property type="molecule type" value="Genomic_DNA"/>
</dbReference>
<evidence type="ECO:0000313" key="5">
    <source>
        <dbReference type="Proteomes" id="UP000310017"/>
    </source>
</evidence>
<gene>
    <name evidence="4" type="ORF">FGM00_13705</name>
</gene>
<dbReference type="NCBIfam" id="TIGR01777">
    <property type="entry name" value="yfcH"/>
    <property type="match status" value="1"/>
</dbReference>
<dbReference type="InterPro" id="IPR010099">
    <property type="entry name" value="SDR39U1"/>
</dbReference>
<dbReference type="PANTHER" id="PTHR11092:SF0">
    <property type="entry name" value="EPIMERASE FAMILY PROTEIN SDR39U1"/>
    <property type="match status" value="1"/>
</dbReference>
<dbReference type="InterPro" id="IPR036291">
    <property type="entry name" value="NAD(P)-bd_dom_sf"/>
</dbReference>
<dbReference type="KEGG" id="asag:FGM00_13705"/>
<dbReference type="SUPFAM" id="SSF51735">
    <property type="entry name" value="NAD(P)-binding Rossmann-fold domains"/>
    <property type="match status" value="1"/>
</dbReference>
<reference evidence="4 5" key="1">
    <citation type="submission" date="2019-05" db="EMBL/GenBank/DDBJ databases">
        <title>Genome sequencing of F202Z8.</title>
        <authorList>
            <person name="Kwon Y.M."/>
        </authorList>
    </citation>
    <scope>NUCLEOTIDE SEQUENCE [LARGE SCALE GENOMIC DNA]</scope>
    <source>
        <strain evidence="4 5">F202Z8</strain>
    </source>
</reference>
<feature type="domain" description="NAD-dependent epimerase/dehydratase" evidence="2">
    <location>
        <begin position="4"/>
        <end position="119"/>
    </location>
</feature>
<dbReference type="Pfam" id="PF08338">
    <property type="entry name" value="DUF1731"/>
    <property type="match status" value="1"/>
</dbReference>
<evidence type="ECO:0000259" key="3">
    <source>
        <dbReference type="Pfam" id="PF08338"/>
    </source>
</evidence>
<feature type="domain" description="DUF1731" evidence="3">
    <location>
        <begin position="267"/>
        <end position="300"/>
    </location>
</feature>
<evidence type="ECO:0000259" key="2">
    <source>
        <dbReference type="Pfam" id="PF01370"/>
    </source>
</evidence>
<protein>
    <submittedName>
        <fullName evidence="4">TIGR01777 family protein</fullName>
    </submittedName>
</protein>
<organism evidence="4 5">
    <name type="scientific">Aggregatimonas sangjinii</name>
    <dbReference type="NCBI Taxonomy" id="2583587"/>
    <lineage>
        <taxon>Bacteria</taxon>
        <taxon>Pseudomonadati</taxon>
        <taxon>Bacteroidota</taxon>
        <taxon>Flavobacteriia</taxon>
        <taxon>Flavobacteriales</taxon>
        <taxon>Flavobacteriaceae</taxon>
        <taxon>Aggregatimonas</taxon>
    </lineage>
</organism>
<evidence type="ECO:0000313" key="4">
    <source>
        <dbReference type="EMBL" id="QCX01118.1"/>
    </source>
</evidence>